<reference evidence="5" key="1">
    <citation type="submission" date="2021-01" db="EMBL/GenBank/DDBJ databases">
        <authorList>
            <person name="Corre E."/>
            <person name="Pelletier E."/>
            <person name="Niang G."/>
            <person name="Scheremetjew M."/>
            <person name="Finn R."/>
            <person name="Kale V."/>
            <person name="Holt S."/>
            <person name="Cochrane G."/>
            <person name="Meng A."/>
            <person name="Brown T."/>
            <person name="Cohen L."/>
        </authorList>
    </citation>
    <scope>NUCLEOTIDE SEQUENCE</scope>
    <source>
        <strain evidence="5">10249 10 AB</strain>
    </source>
</reference>
<name>A0A7S4AP60_9STRA</name>
<dbReference type="PANTHER" id="PTHR43798:SF27">
    <property type="entry name" value="HYDROLASE ALPHA_BETA HYDROLASE FOLD FAMILY"/>
    <property type="match status" value="1"/>
</dbReference>
<keyword evidence="3" id="KW-0732">Signal</keyword>
<dbReference type="GO" id="GO:0008233">
    <property type="term" value="F:peptidase activity"/>
    <property type="evidence" value="ECO:0007669"/>
    <property type="project" value="InterPro"/>
</dbReference>
<dbReference type="InterPro" id="IPR050266">
    <property type="entry name" value="AB_hydrolase_sf"/>
</dbReference>
<dbReference type="EMBL" id="HBIX01021136">
    <property type="protein sequence ID" value="CAE0722102.1"/>
    <property type="molecule type" value="Transcribed_RNA"/>
</dbReference>
<dbReference type="PRINTS" id="PR00793">
    <property type="entry name" value="PROAMNOPTASE"/>
</dbReference>
<dbReference type="InterPro" id="IPR029058">
    <property type="entry name" value="AB_hydrolase_fold"/>
</dbReference>
<sequence>MQYSLKVFLTTIFLLSLIAIKSASAFLSNTALPIVTNKNGIILHHGRCHFLKLQGAQDEFQGEVEVSRTYGGGENGSGTVRTFHNIRYHIHNRMNLSSQQGAPILVLHGGPGLPSDYLLPLRDVIPYRSIVFYDQLGCGRSPGPETSEAYSIESSLDDLEVVIKKIGLTRFHLYGQSYGGILAFEYMKRVAEKGSNDDESGASECLSAILSSAPSNVDQMEAAWDDLTANLLEEDPDESTIMDRFLAKHACREIATKGKKPQPLADVYEKAGQPGVCCGTDSIKGWSAAKPLESSQRMPSCMAMRGEHDFVTADCVEGRKPAFNHNFVRVKKLEKSSHHGLLGEGKTYGEIVLSFFFGYDS</sequence>
<evidence type="ECO:0000259" key="4">
    <source>
        <dbReference type="Pfam" id="PF00561"/>
    </source>
</evidence>
<evidence type="ECO:0000256" key="1">
    <source>
        <dbReference type="ARBA" id="ARBA00010088"/>
    </source>
</evidence>
<dbReference type="InterPro" id="IPR000073">
    <property type="entry name" value="AB_hydrolase_1"/>
</dbReference>
<proteinExistence type="inferred from homology"/>
<evidence type="ECO:0000313" key="5">
    <source>
        <dbReference type="EMBL" id="CAE0722102.1"/>
    </source>
</evidence>
<evidence type="ECO:0000256" key="2">
    <source>
        <dbReference type="ARBA" id="ARBA00022801"/>
    </source>
</evidence>
<organism evidence="5">
    <name type="scientific">Pseudo-nitzschia australis</name>
    <dbReference type="NCBI Taxonomy" id="44445"/>
    <lineage>
        <taxon>Eukaryota</taxon>
        <taxon>Sar</taxon>
        <taxon>Stramenopiles</taxon>
        <taxon>Ochrophyta</taxon>
        <taxon>Bacillariophyta</taxon>
        <taxon>Bacillariophyceae</taxon>
        <taxon>Bacillariophycidae</taxon>
        <taxon>Bacillariales</taxon>
        <taxon>Bacillariaceae</taxon>
        <taxon>Pseudo-nitzschia</taxon>
    </lineage>
</organism>
<comment type="similarity">
    <text evidence="1">Belongs to the peptidase S33 family.</text>
</comment>
<keyword evidence="2" id="KW-0378">Hydrolase</keyword>
<gene>
    <name evidence="5" type="ORF">PAUS00366_LOCUS14857</name>
</gene>
<dbReference type="SUPFAM" id="SSF53474">
    <property type="entry name" value="alpha/beta-Hydrolases"/>
    <property type="match status" value="1"/>
</dbReference>
<feature type="domain" description="AB hydrolase-1" evidence="4">
    <location>
        <begin position="103"/>
        <end position="225"/>
    </location>
</feature>
<dbReference type="AlphaFoldDB" id="A0A7S4AP60"/>
<feature type="chain" id="PRO_5031074574" description="AB hydrolase-1 domain-containing protein" evidence="3">
    <location>
        <begin position="26"/>
        <end position="361"/>
    </location>
</feature>
<dbReference type="Pfam" id="PF00561">
    <property type="entry name" value="Abhydrolase_1"/>
    <property type="match status" value="1"/>
</dbReference>
<dbReference type="InterPro" id="IPR002410">
    <property type="entry name" value="Peptidase_S33"/>
</dbReference>
<feature type="signal peptide" evidence="3">
    <location>
        <begin position="1"/>
        <end position="25"/>
    </location>
</feature>
<protein>
    <recommendedName>
        <fullName evidence="4">AB hydrolase-1 domain-containing protein</fullName>
    </recommendedName>
</protein>
<dbReference type="Gene3D" id="3.40.50.1820">
    <property type="entry name" value="alpha/beta hydrolase"/>
    <property type="match status" value="1"/>
</dbReference>
<dbReference type="GO" id="GO:0016020">
    <property type="term" value="C:membrane"/>
    <property type="evidence" value="ECO:0007669"/>
    <property type="project" value="TreeGrafter"/>
</dbReference>
<dbReference type="GO" id="GO:0006508">
    <property type="term" value="P:proteolysis"/>
    <property type="evidence" value="ECO:0007669"/>
    <property type="project" value="InterPro"/>
</dbReference>
<accession>A0A7S4AP60</accession>
<dbReference type="PANTHER" id="PTHR43798">
    <property type="entry name" value="MONOACYLGLYCEROL LIPASE"/>
    <property type="match status" value="1"/>
</dbReference>
<evidence type="ECO:0000256" key="3">
    <source>
        <dbReference type="SAM" id="SignalP"/>
    </source>
</evidence>